<accession>A0A090I6R1</accession>
<keyword evidence="1" id="KW-0472">Membrane</keyword>
<dbReference type="EMBL" id="LN554847">
    <property type="protein sequence ID" value="CED57385.1"/>
    <property type="molecule type" value="Genomic_DNA"/>
</dbReference>
<proteinExistence type="predicted"/>
<protein>
    <submittedName>
        <fullName evidence="2">Membrane protein</fullName>
    </submittedName>
</protein>
<keyword evidence="1" id="KW-1133">Transmembrane helix</keyword>
<evidence type="ECO:0000256" key="1">
    <source>
        <dbReference type="SAM" id="Phobius"/>
    </source>
</evidence>
<keyword evidence="3" id="KW-1185">Reference proteome</keyword>
<evidence type="ECO:0000313" key="2">
    <source>
        <dbReference type="EMBL" id="CED57385.1"/>
    </source>
</evidence>
<organism evidence="2 3">
    <name type="scientific">Aliivibrio wodanis</name>
    <dbReference type="NCBI Taxonomy" id="80852"/>
    <lineage>
        <taxon>Bacteria</taxon>
        <taxon>Pseudomonadati</taxon>
        <taxon>Pseudomonadota</taxon>
        <taxon>Gammaproteobacteria</taxon>
        <taxon>Vibrionales</taxon>
        <taxon>Vibrionaceae</taxon>
        <taxon>Aliivibrio</taxon>
    </lineage>
</organism>
<dbReference type="HOGENOM" id="CLU_1431814_0_0_6"/>
<sequence>MVANVLCRRYVSFDIVINLYIWWVNWMKKEEINIWWAGLKFIFCKNKYYELALQHDMKLDPPVSGINETDEEKKAKYNRKCAAYSEQLTKSIEKIRNGFWGSFKILIYITVIVMLFCFFSGSINYNLSVDFNKVLSFFGTFLASWGTLMALGEGIQTYGGQTFPEKTHPVLFKILFIPGVVLMLLGIAI</sequence>
<evidence type="ECO:0000313" key="3">
    <source>
        <dbReference type="Proteomes" id="UP000032427"/>
    </source>
</evidence>
<name>A0A090I6R1_9GAMM</name>
<dbReference type="PATRIC" id="fig|80852.17.peg.3539"/>
<feature type="transmembrane region" description="Helical" evidence="1">
    <location>
        <begin position="105"/>
        <end position="125"/>
    </location>
</feature>
<feature type="transmembrane region" description="Helical" evidence="1">
    <location>
        <begin position="170"/>
        <end position="188"/>
    </location>
</feature>
<dbReference type="KEGG" id="awd:AWOD_II_0755"/>
<gene>
    <name evidence="2" type="ORF">AWOD_II_0755</name>
</gene>
<dbReference type="AlphaFoldDB" id="A0A090I6R1"/>
<feature type="transmembrane region" description="Helical" evidence="1">
    <location>
        <begin position="137"/>
        <end position="158"/>
    </location>
</feature>
<reference evidence="3" key="1">
    <citation type="submission" date="2014-09" db="EMBL/GenBank/DDBJ databases">
        <authorList>
            <person name="Hjerde E."/>
        </authorList>
    </citation>
    <scope>NUCLEOTIDE SEQUENCE [LARGE SCALE GENOMIC DNA]</scope>
    <source>
        <strain evidence="3">06/09/139</strain>
    </source>
</reference>
<dbReference type="Proteomes" id="UP000032427">
    <property type="component" value="Chromosome 2"/>
</dbReference>
<dbReference type="STRING" id="80852.AWOD_II_0755"/>
<keyword evidence="1" id="KW-0812">Transmembrane</keyword>